<keyword evidence="1" id="KW-0812">Transmembrane</keyword>
<dbReference type="InterPro" id="IPR010540">
    <property type="entry name" value="CmpB_TMEM229"/>
</dbReference>
<proteinExistence type="predicted"/>
<evidence type="ECO:0000313" key="2">
    <source>
        <dbReference type="EMBL" id="CUN64573.1"/>
    </source>
</evidence>
<gene>
    <name evidence="2" type="ORF">ERS852473_00731</name>
</gene>
<accession>A0ABP2ASI4</accession>
<sequence length="261" mass="30310">MSRIDLVIYFLIYSFIGWTCEVIYCSIPRGLFVNRGFLNGPICPIYGFGAVFIISFLSSFKDNIVELFLLAMLLTSILEYITSVILEKLFNTKWWDYSNNKFNINGRVCLLNSTLFGLLSVILVHVVHPCIVNLIESIQVSYKVMFVYIVGIIFLIDMIFTLKGLISLQGKLKLLSSINIDFKNLNAKIKTSILESNGLRGKNKNFAIKENMNFIHKKLRNKSFQEKRFLKAFPGMKHKIYNEQLIYFRELLKEKRSKKKN</sequence>
<keyword evidence="1" id="KW-0472">Membrane</keyword>
<feature type="transmembrane region" description="Helical" evidence="1">
    <location>
        <begin position="64"/>
        <end position="86"/>
    </location>
</feature>
<protein>
    <submittedName>
        <fullName evidence="2">Predicted membrane protein</fullName>
    </submittedName>
</protein>
<keyword evidence="3" id="KW-1185">Reference proteome</keyword>
<name>A0ABP2ASI4_SARVE</name>
<reference evidence="2 3" key="1">
    <citation type="submission" date="2015-09" db="EMBL/GenBank/DDBJ databases">
        <authorList>
            <consortium name="Pathogen Informatics"/>
            <person name="Wu L."/>
            <person name="Ma J."/>
        </authorList>
    </citation>
    <scope>NUCLEOTIDE SEQUENCE [LARGE SCALE GENOMIC DNA]</scope>
    <source>
        <strain evidence="2 3">2789STDY5834858</strain>
    </source>
</reference>
<feature type="transmembrane region" description="Helical" evidence="1">
    <location>
        <begin position="107"/>
        <end position="126"/>
    </location>
</feature>
<organism evidence="2 3">
    <name type="scientific">Sarcina ventriculi</name>
    <name type="common">Clostridium ventriculi</name>
    <dbReference type="NCBI Taxonomy" id="1267"/>
    <lineage>
        <taxon>Bacteria</taxon>
        <taxon>Bacillati</taxon>
        <taxon>Bacillota</taxon>
        <taxon>Clostridia</taxon>
        <taxon>Eubacteriales</taxon>
        <taxon>Clostridiaceae</taxon>
        <taxon>Sarcina</taxon>
    </lineage>
</organism>
<dbReference type="RefSeq" id="WP_055257741.1">
    <property type="nucleotide sequence ID" value="NZ_CABIXL010000002.1"/>
</dbReference>
<feature type="transmembrane region" description="Helical" evidence="1">
    <location>
        <begin position="37"/>
        <end position="58"/>
    </location>
</feature>
<feature type="transmembrane region" description="Helical" evidence="1">
    <location>
        <begin position="6"/>
        <end position="25"/>
    </location>
</feature>
<feature type="transmembrane region" description="Helical" evidence="1">
    <location>
        <begin position="146"/>
        <end position="166"/>
    </location>
</feature>
<dbReference type="Proteomes" id="UP000095488">
    <property type="component" value="Unassembled WGS sequence"/>
</dbReference>
<evidence type="ECO:0000313" key="3">
    <source>
        <dbReference type="Proteomes" id="UP000095488"/>
    </source>
</evidence>
<dbReference type="EMBL" id="CYZR01000002">
    <property type="protein sequence ID" value="CUN64573.1"/>
    <property type="molecule type" value="Genomic_DNA"/>
</dbReference>
<keyword evidence="1" id="KW-1133">Transmembrane helix</keyword>
<dbReference type="Pfam" id="PF06541">
    <property type="entry name" value="ABC_trans_CmpB"/>
    <property type="match status" value="1"/>
</dbReference>
<evidence type="ECO:0000256" key="1">
    <source>
        <dbReference type="SAM" id="Phobius"/>
    </source>
</evidence>
<comment type="caution">
    <text evidence="2">The sequence shown here is derived from an EMBL/GenBank/DDBJ whole genome shotgun (WGS) entry which is preliminary data.</text>
</comment>